<keyword evidence="2" id="KW-1185">Reference proteome</keyword>
<comment type="caution">
    <text evidence="1">The sequence shown here is derived from an EMBL/GenBank/DDBJ whole genome shotgun (WGS) entry which is preliminary data.</text>
</comment>
<organism evidence="1 2">
    <name type="scientific">Vermiconidia calcicola</name>
    <dbReference type="NCBI Taxonomy" id="1690605"/>
    <lineage>
        <taxon>Eukaryota</taxon>
        <taxon>Fungi</taxon>
        <taxon>Dikarya</taxon>
        <taxon>Ascomycota</taxon>
        <taxon>Pezizomycotina</taxon>
        <taxon>Dothideomycetes</taxon>
        <taxon>Dothideomycetidae</taxon>
        <taxon>Mycosphaerellales</taxon>
        <taxon>Extremaceae</taxon>
        <taxon>Vermiconidia</taxon>
    </lineage>
</organism>
<proteinExistence type="predicted"/>
<dbReference type="EMBL" id="JAUTXU010000244">
    <property type="protein sequence ID" value="KAK3696303.1"/>
    <property type="molecule type" value="Genomic_DNA"/>
</dbReference>
<reference evidence="1" key="1">
    <citation type="submission" date="2023-07" db="EMBL/GenBank/DDBJ databases">
        <title>Black Yeasts Isolated from many extreme environments.</title>
        <authorList>
            <person name="Coleine C."/>
            <person name="Stajich J.E."/>
            <person name="Selbmann L."/>
        </authorList>
    </citation>
    <scope>NUCLEOTIDE SEQUENCE</scope>
    <source>
        <strain evidence="1">CCFEE 5714</strain>
    </source>
</reference>
<gene>
    <name evidence="1" type="ORF">LTR37_018039</name>
</gene>
<sequence>MAGGSWLPWFNVCIYSTFLGLTQGEFHELEDSHKYITRPDIEAPRWNLTIYNSDLISPGYWFVPSYDFLDQSLENGGKWTAPHIFDETGELIWSGSYLSQQYDIFDFRVSNVLGEDMLTMLYPKNRSALVLDTHYNIRKTVPIALGEEQVDMHEFHVVDNGTKALYFYDKVYNLTAEQSQAIGFTEWNCPIKDNYIRELDVTNDWETVFDWSLAEHVDLQESSKTANPVEDRCSKNWDLFHVNSLDKFPDGSYLMSVRHADTIYKVDKDGAIIWRLGGVKPDFEADFDFSRQHHARIKEHNETHTILSFFDNATPNPRKDATSDSSRGVVVSLQTSTQPMTATLLREYKHPDGPGTYTIGRANVQILPNGNAFICWVDALLQTEYSADGELVMEARVKQEWLKSYRSYKFPFVGRPVMPPDVYSETTGSDEDDSTTTLVYVSWNGATEVASWNMYKTDHEGNDAGAAPVATVPRAGFETTLKYQGYATYVRIEGLDRMGEVLGRSSVVQTVVSAKLSTETATKETEWLEEIGTKKTGSDKDSWTTKATYSNPAIIFISGITIGGLLILGIRVSRRRGLFLKRQGGASYELVNQREEGVSVSDKEQED</sequence>
<evidence type="ECO:0000313" key="2">
    <source>
        <dbReference type="Proteomes" id="UP001281147"/>
    </source>
</evidence>
<name>A0ACC3MIE0_9PEZI</name>
<evidence type="ECO:0000313" key="1">
    <source>
        <dbReference type="EMBL" id="KAK3696303.1"/>
    </source>
</evidence>
<accession>A0ACC3MIE0</accession>
<dbReference type="Proteomes" id="UP001281147">
    <property type="component" value="Unassembled WGS sequence"/>
</dbReference>
<protein>
    <submittedName>
        <fullName evidence="1">Uncharacterized protein</fullName>
    </submittedName>
</protein>